<dbReference type="RefSeq" id="WP_058522188.1">
    <property type="nucleotide sequence ID" value="NZ_CAAAHV010000032.1"/>
</dbReference>
<accession>A0A378IAB0</accession>
<organism evidence="3 5">
    <name type="scientific">Legionella birminghamensis</name>
    <dbReference type="NCBI Taxonomy" id="28083"/>
    <lineage>
        <taxon>Bacteria</taxon>
        <taxon>Pseudomonadati</taxon>
        <taxon>Pseudomonadota</taxon>
        <taxon>Gammaproteobacteria</taxon>
        <taxon>Legionellales</taxon>
        <taxon>Legionellaceae</taxon>
        <taxon>Legionella</taxon>
    </lineage>
</organism>
<dbReference type="OrthoDB" id="5652447at2"/>
<dbReference type="InterPro" id="IPR056211">
    <property type="entry name" value="NttC-like"/>
</dbReference>
<feature type="signal peptide" evidence="1">
    <location>
        <begin position="1"/>
        <end position="22"/>
    </location>
</feature>
<dbReference type="AlphaFoldDB" id="A0A378IAB0"/>
<evidence type="ECO:0000313" key="2">
    <source>
        <dbReference type="EMBL" id="KTC75993.1"/>
    </source>
</evidence>
<name>A0A378IAB0_9GAMM</name>
<dbReference type="EMBL" id="UGNW01000001">
    <property type="protein sequence ID" value="STX32119.1"/>
    <property type="molecule type" value="Genomic_DNA"/>
</dbReference>
<keyword evidence="4" id="KW-1185">Reference proteome</keyword>
<evidence type="ECO:0000313" key="4">
    <source>
        <dbReference type="Proteomes" id="UP000054735"/>
    </source>
</evidence>
<evidence type="ECO:0000256" key="1">
    <source>
        <dbReference type="SAM" id="SignalP"/>
    </source>
</evidence>
<dbReference type="Proteomes" id="UP000054735">
    <property type="component" value="Unassembled WGS sequence"/>
</dbReference>
<dbReference type="Proteomes" id="UP000255066">
    <property type="component" value="Unassembled WGS sequence"/>
</dbReference>
<gene>
    <name evidence="2" type="ORF">Lbir_0062</name>
    <name evidence="3" type="ORF">NCTC12437_01897</name>
</gene>
<feature type="chain" id="PRO_5016623051" evidence="1">
    <location>
        <begin position="23"/>
        <end position="130"/>
    </location>
</feature>
<dbReference type="EMBL" id="LNXT01000001">
    <property type="protein sequence ID" value="KTC75993.1"/>
    <property type="molecule type" value="Genomic_DNA"/>
</dbReference>
<keyword evidence="1" id="KW-0732">Signal</keyword>
<reference evidence="3 5" key="2">
    <citation type="submission" date="2018-06" db="EMBL/GenBank/DDBJ databases">
        <authorList>
            <consortium name="Pathogen Informatics"/>
            <person name="Doyle S."/>
        </authorList>
    </citation>
    <scope>NUCLEOTIDE SEQUENCE [LARGE SCALE GENOMIC DNA]</scope>
    <source>
        <strain evidence="3 5">NCTC12437</strain>
    </source>
</reference>
<protein>
    <submittedName>
        <fullName evidence="3">Uncharacterized protein</fullName>
    </submittedName>
</protein>
<evidence type="ECO:0000313" key="5">
    <source>
        <dbReference type="Proteomes" id="UP000255066"/>
    </source>
</evidence>
<reference evidence="2 4" key="1">
    <citation type="submission" date="2015-11" db="EMBL/GenBank/DDBJ databases">
        <title>Genomic analysis of 38 Legionella species identifies large and diverse effector repertoires.</title>
        <authorList>
            <person name="Burstein D."/>
            <person name="Amaro F."/>
            <person name="Zusman T."/>
            <person name="Lifshitz Z."/>
            <person name="Cohen O."/>
            <person name="Gilbert J.A."/>
            <person name="Pupko T."/>
            <person name="Shuman H.A."/>
            <person name="Segal G."/>
        </authorList>
    </citation>
    <scope>NUCLEOTIDE SEQUENCE [LARGE SCALE GENOMIC DNA]</scope>
    <source>
        <strain evidence="2 4">CDC#1407-AL-14</strain>
    </source>
</reference>
<dbReference type="Pfam" id="PF24268">
    <property type="entry name" value="NttC"/>
    <property type="match status" value="1"/>
</dbReference>
<sequence length="130" mass="14066">MLRSLISPVFMVLGLSSPSVLASPEHMIIHNKTDLISNAFVDEMPGPRPTLAHSTSRVLWFIVQTGCRKHKAEGICPAVIKMGIDRDKPILVGTLYIDISSGEITPARISANGFNVDVDAPGEITISEDK</sequence>
<evidence type="ECO:0000313" key="3">
    <source>
        <dbReference type="EMBL" id="STX32119.1"/>
    </source>
</evidence>
<proteinExistence type="predicted"/>